<organism evidence="1 2">
    <name type="scientific">Candidatus Venteria ishoeyi</name>
    <dbReference type="NCBI Taxonomy" id="1899563"/>
    <lineage>
        <taxon>Bacteria</taxon>
        <taxon>Pseudomonadati</taxon>
        <taxon>Pseudomonadota</taxon>
        <taxon>Gammaproteobacteria</taxon>
        <taxon>Thiotrichales</taxon>
        <taxon>Thiotrichaceae</taxon>
        <taxon>Venteria</taxon>
    </lineage>
</organism>
<dbReference type="EMBL" id="FMSV02000531">
    <property type="protein sequence ID" value="SEH07432.1"/>
    <property type="molecule type" value="Genomic_DNA"/>
</dbReference>
<proteinExistence type="predicted"/>
<dbReference type="AlphaFoldDB" id="A0A1H6FBG3"/>
<protein>
    <submittedName>
        <fullName evidence="1">Uncharacterized protein</fullName>
    </submittedName>
</protein>
<dbReference type="Proteomes" id="UP000236724">
    <property type="component" value="Unassembled WGS sequence"/>
</dbReference>
<accession>A0A1H6FBG3</accession>
<name>A0A1H6FBG3_9GAMM</name>
<sequence>MVARQIDSVDLKVLKAKFTEEVPKKIAAQAQQGLQEKRLARAENILKAYELFPSALQNPQGRKLIRDMQQKILARRDENQYNLLRKAPDPGNVQEYLQNAPLKTMREAVQAYKNYYESIRPDAQLDLTLVLVRIDWQNVSDNGNEINVYVNGVRKVQRTEIDAVSQQSTLLNAKIPQKVHADGALKVRVTITDKGMVYDEDNGQGTFEKEVKAFAKKPMYELFLKQQENNQATAKVIFRLEGYPQAPKLPAWRNVQ</sequence>
<reference evidence="1 2" key="1">
    <citation type="submission" date="2016-10" db="EMBL/GenBank/DDBJ databases">
        <authorList>
            <person name="de Groot N.N."/>
        </authorList>
    </citation>
    <scope>NUCLEOTIDE SEQUENCE [LARGE SCALE GENOMIC DNA]</scope>
    <source>
        <strain evidence="1">MBHS1</strain>
    </source>
</reference>
<evidence type="ECO:0000313" key="2">
    <source>
        <dbReference type="Proteomes" id="UP000236724"/>
    </source>
</evidence>
<dbReference type="RefSeq" id="WP_103921085.1">
    <property type="nucleotide sequence ID" value="NZ_FMSV02000531.1"/>
</dbReference>
<evidence type="ECO:0000313" key="1">
    <source>
        <dbReference type="EMBL" id="SEH07432.1"/>
    </source>
</evidence>
<keyword evidence="2" id="KW-1185">Reference proteome</keyword>
<gene>
    <name evidence="1" type="ORF">MBHS_03307</name>
</gene>
<dbReference type="OrthoDB" id="9911219at2"/>